<name>A0A0N7IEK9_9BACE</name>
<dbReference type="Proteomes" id="UP000325055">
    <property type="component" value="Unassembled WGS sequence"/>
</dbReference>
<dbReference type="EMBL" id="VVYX01000007">
    <property type="protein sequence ID" value="KAA5420708.1"/>
    <property type="molecule type" value="Genomic_DNA"/>
</dbReference>
<reference evidence="7" key="4">
    <citation type="submission" date="2023-03" db="EMBL/GenBank/DDBJ databases">
        <title>DFI Biobank Strains.</title>
        <authorList>
            <person name="Mostad J."/>
            <person name="Paddock L."/>
            <person name="Medina S."/>
            <person name="Waligurski E."/>
            <person name="Barat B."/>
            <person name="Smith R."/>
            <person name="Burgo V."/>
            <person name="Metcalfe C."/>
            <person name="Woodson C."/>
            <person name="Sundararajan A."/>
            <person name="Ramaswamy R."/>
            <person name="Lin H."/>
            <person name="Pamer E.G."/>
        </authorList>
    </citation>
    <scope>NUCLEOTIDE SEQUENCE</scope>
    <source>
        <strain evidence="7">DFI.9.5</strain>
    </source>
</reference>
<evidence type="ECO:0000313" key="9">
    <source>
        <dbReference type="EMBL" id="RGS34984.1"/>
    </source>
</evidence>
<dbReference type="KEGG" id="bcel:BcellWH2_00416"/>
<dbReference type="Proteomes" id="UP001221924">
    <property type="component" value="Unassembled WGS sequence"/>
</dbReference>
<dbReference type="EMBL" id="QRVJ01000018">
    <property type="protein sequence ID" value="RGS34984.1"/>
    <property type="molecule type" value="Genomic_DNA"/>
</dbReference>
<feature type="signal peptide" evidence="1">
    <location>
        <begin position="1"/>
        <end position="22"/>
    </location>
</feature>
<proteinExistence type="predicted"/>
<reference evidence="9 11" key="2">
    <citation type="submission" date="2018-08" db="EMBL/GenBank/DDBJ databases">
        <title>A genome reference for cultivated species of the human gut microbiota.</title>
        <authorList>
            <person name="Zou Y."/>
            <person name="Xue W."/>
            <person name="Luo G."/>
        </authorList>
    </citation>
    <scope>NUCLEOTIDE SEQUENCE [LARGE SCALE GENOMIC DNA]</scope>
    <source>
        <strain evidence="9 11">AF22-3AC</strain>
    </source>
</reference>
<sequence length="227" mass="25618">MKIKNSIGAALLLAAWALPSHAQIGEQRQNFAVGFNGGININSVSFSPTVRQKSLMGINGGLTARYISEKYFSMICGAQVELNFSQHGWSEFDEDHPELEYIRKMNYVEIPLLAHLAFGRDRGVQFFVHAGPQIGFFISDTRKKNDAWNNYTSTPEQHDKNVENKFDYGITGGAGLELRTKAGNFLVEGRYYYALSDFYKSTKKDYFSRSAHGTIVAKITYLFDLKK</sequence>
<protein>
    <submittedName>
        <fullName evidence="4">PorT family protein</fullName>
    </submittedName>
    <submittedName>
        <fullName evidence="7">Porin family protein</fullName>
    </submittedName>
</protein>
<dbReference type="Proteomes" id="UP000283341">
    <property type="component" value="Unassembled WGS sequence"/>
</dbReference>
<dbReference type="Proteomes" id="UP001266995">
    <property type="component" value="Unassembled WGS sequence"/>
</dbReference>
<dbReference type="EMBL" id="JARFID010000004">
    <property type="protein sequence ID" value="MDE8693539.1"/>
    <property type="molecule type" value="Genomic_DNA"/>
</dbReference>
<dbReference type="EMBL" id="VVYW01000034">
    <property type="protein sequence ID" value="KAA5402614.1"/>
    <property type="molecule type" value="Genomic_DNA"/>
</dbReference>
<evidence type="ECO:0000313" key="13">
    <source>
        <dbReference type="Proteomes" id="UP000448877"/>
    </source>
</evidence>
<evidence type="ECO:0000313" key="11">
    <source>
        <dbReference type="Proteomes" id="UP000283341"/>
    </source>
</evidence>
<evidence type="ECO:0000313" key="7">
    <source>
        <dbReference type="EMBL" id="MDE8693539.1"/>
    </source>
</evidence>
<dbReference type="GeneID" id="66308175"/>
<feature type="chain" id="PRO_5013460218" evidence="1">
    <location>
        <begin position="23"/>
        <end position="227"/>
    </location>
</feature>
<evidence type="ECO:0000313" key="14">
    <source>
        <dbReference type="Proteomes" id="UP000482653"/>
    </source>
</evidence>
<reference evidence="8" key="5">
    <citation type="submission" date="2023-08" db="EMBL/GenBank/DDBJ databases">
        <title>Reintroducing virulent viruses to syntetic microbiomes.</title>
        <authorList>
            <person name="Wilde J."/>
            <person name="Boyes R."/>
            <person name="Robinson A.V."/>
            <person name="Daisley B.A."/>
            <person name="Allen-Vercoe E."/>
        </authorList>
    </citation>
    <scope>NUCLEOTIDE SEQUENCE</scope>
    <source>
        <strain evidence="8">225I_12FAA</strain>
    </source>
</reference>
<dbReference type="AlphaFoldDB" id="A0A0N7IEK9"/>
<evidence type="ECO:0000313" key="5">
    <source>
        <dbReference type="EMBL" id="KAA5413282.1"/>
    </source>
</evidence>
<keyword evidence="1" id="KW-0732">Signal</keyword>
<evidence type="ECO:0000313" key="6">
    <source>
        <dbReference type="EMBL" id="KAA5420708.1"/>
    </source>
</evidence>
<evidence type="ECO:0000259" key="2">
    <source>
        <dbReference type="Pfam" id="PF13568"/>
    </source>
</evidence>
<dbReference type="PATRIC" id="fig|246787.4.peg.439"/>
<evidence type="ECO:0000256" key="1">
    <source>
        <dbReference type="SAM" id="SignalP"/>
    </source>
</evidence>
<dbReference type="EMBL" id="CP012801">
    <property type="protein sequence ID" value="ALJ57691.1"/>
    <property type="molecule type" value="Genomic_DNA"/>
</dbReference>
<dbReference type="Pfam" id="PF13568">
    <property type="entry name" value="OMP_b-brl_2"/>
    <property type="match status" value="1"/>
</dbReference>
<accession>A0A0N7IEK9</accession>
<dbReference type="EMBL" id="JAVSNH010000001">
    <property type="protein sequence ID" value="MDT4511732.1"/>
    <property type="molecule type" value="Genomic_DNA"/>
</dbReference>
<feature type="domain" description="Outer membrane protein beta-barrel" evidence="2">
    <location>
        <begin position="22"/>
        <end position="198"/>
    </location>
</feature>
<dbReference type="EMBL" id="VVYV01000054">
    <property type="protein sequence ID" value="KAA5413282.1"/>
    <property type="molecule type" value="Genomic_DNA"/>
</dbReference>
<dbReference type="Proteomes" id="UP000061809">
    <property type="component" value="Chromosome"/>
</dbReference>
<reference evidence="12 13" key="3">
    <citation type="journal article" date="2019" name="Nat. Med.">
        <title>A library of human gut bacterial isolates paired with longitudinal multiomics data enables mechanistic microbiome research.</title>
        <authorList>
            <person name="Poyet M."/>
            <person name="Groussin M."/>
            <person name="Gibbons S.M."/>
            <person name="Avila-Pacheco J."/>
            <person name="Jiang X."/>
            <person name="Kearney S.M."/>
            <person name="Perrotta A.R."/>
            <person name="Berdy B."/>
            <person name="Zhao S."/>
            <person name="Lieberman T.D."/>
            <person name="Swanson P.K."/>
            <person name="Smith M."/>
            <person name="Roesemann S."/>
            <person name="Alexander J.E."/>
            <person name="Rich S.A."/>
            <person name="Livny J."/>
            <person name="Vlamakis H."/>
            <person name="Clish C."/>
            <person name="Bullock K."/>
            <person name="Deik A."/>
            <person name="Scott J."/>
            <person name="Pierce K.A."/>
            <person name="Xavier R.J."/>
            <person name="Alm E.J."/>
        </authorList>
    </citation>
    <scope>NUCLEOTIDE SEQUENCE [LARGE SCALE GENOMIC DNA]</scope>
    <source>
        <strain evidence="5 13">BIOML-A6</strain>
        <strain evidence="4 12">BIOML-A7</strain>
        <strain evidence="6 14">BIOML-A8</strain>
    </source>
</reference>
<reference evidence="3 10" key="1">
    <citation type="journal article" date="2015" name="Science">
        <title>Genetic determinants of in vivo fitness and diet responsiveness in multiple human gut Bacteroides.</title>
        <authorList>
            <person name="Wu M."/>
            <person name="McNulty N.P."/>
            <person name="Rodionov D.A."/>
            <person name="Khoroshkin M.S."/>
            <person name="Griffin N.W."/>
            <person name="Cheng J."/>
            <person name="Latreille P."/>
            <person name="Kerstetter R.A."/>
            <person name="Terrapon N."/>
            <person name="Henrissat B."/>
            <person name="Osterman A.L."/>
            <person name="Gordon J.I."/>
        </authorList>
    </citation>
    <scope>NUCLEOTIDE SEQUENCE [LARGE SCALE GENOMIC DNA]</scope>
    <source>
        <strain evidence="3 10">WH2</strain>
    </source>
</reference>
<dbReference type="Proteomes" id="UP000448877">
    <property type="component" value="Unassembled WGS sequence"/>
</dbReference>
<dbReference type="STRING" id="246787.BcellWH2_00416"/>
<dbReference type="Proteomes" id="UP000482653">
    <property type="component" value="Unassembled WGS sequence"/>
</dbReference>
<dbReference type="RefSeq" id="WP_007213884.1">
    <property type="nucleotide sequence ID" value="NZ_CABMLT010000016.1"/>
</dbReference>
<evidence type="ECO:0000313" key="8">
    <source>
        <dbReference type="EMBL" id="MDT4511732.1"/>
    </source>
</evidence>
<evidence type="ECO:0000313" key="3">
    <source>
        <dbReference type="EMBL" id="ALJ57691.1"/>
    </source>
</evidence>
<evidence type="ECO:0000313" key="4">
    <source>
        <dbReference type="EMBL" id="KAA5402614.1"/>
    </source>
</evidence>
<evidence type="ECO:0000313" key="12">
    <source>
        <dbReference type="Proteomes" id="UP000325055"/>
    </source>
</evidence>
<dbReference type="eggNOG" id="ENOG503356A">
    <property type="taxonomic scope" value="Bacteria"/>
</dbReference>
<dbReference type="InterPro" id="IPR025665">
    <property type="entry name" value="Beta-barrel_OMP_2"/>
</dbReference>
<organism evidence="3 10">
    <name type="scientific">Bacteroides cellulosilyticus</name>
    <dbReference type="NCBI Taxonomy" id="246787"/>
    <lineage>
        <taxon>Bacteria</taxon>
        <taxon>Pseudomonadati</taxon>
        <taxon>Bacteroidota</taxon>
        <taxon>Bacteroidia</taxon>
        <taxon>Bacteroidales</taxon>
        <taxon>Bacteroidaceae</taxon>
        <taxon>Bacteroides</taxon>
    </lineage>
</organism>
<evidence type="ECO:0000313" key="10">
    <source>
        <dbReference type="Proteomes" id="UP000061809"/>
    </source>
</evidence>
<gene>
    <name evidence="3" type="ORF">BcellWH2_00416</name>
    <name evidence="9" type="ORF">DWX97_17875</name>
    <name evidence="5" type="ORF">F2Y81_23405</name>
    <name evidence="4" type="ORF">F2Y86_25565</name>
    <name evidence="6" type="ORF">F2Y87_07285</name>
    <name evidence="7" type="ORF">PZH42_05430</name>
    <name evidence="8" type="ORF">RO785_12205</name>
</gene>